<dbReference type="SUPFAM" id="SSF53335">
    <property type="entry name" value="S-adenosyl-L-methionine-dependent methyltransferases"/>
    <property type="match status" value="1"/>
</dbReference>
<proteinExistence type="inferred from homology"/>
<dbReference type="AlphaFoldDB" id="S7TCU3"/>
<gene>
    <name evidence="7" type="ORF">dsat_2763</name>
</gene>
<dbReference type="PATRIC" id="fig|1121439.3.peg.1167"/>
<keyword evidence="8" id="KW-1185">Reference proteome</keyword>
<keyword evidence="4 5" id="KW-0694">RNA-binding</keyword>
<dbReference type="InterPro" id="IPR049560">
    <property type="entry name" value="MeTrfase_RsmB-F_NOP2_cat"/>
</dbReference>
<reference evidence="7 8" key="1">
    <citation type="journal article" date="2013" name="Genome Announc.">
        <title>Draft genome sequences for three mercury-methylating, sulfate-reducing bacteria.</title>
        <authorList>
            <person name="Brown S.D."/>
            <person name="Hurt R.A.Jr."/>
            <person name="Gilmour C.C."/>
            <person name="Elias D.A."/>
        </authorList>
    </citation>
    <scope>NUCLEOTIDE SEQUENCE [LARGE SCALE GENOMIC DNA]</scope>
    <source>
        <strain evidence="7 8">DSM 16529</strain>
    </source>
</reference>
<protein>
    <submittedName>
        <fullName evidence="7">Fmu (Sun) domain protein</fullName>
    </submittedName>
</protein>
<evidence type="ECO:0000313" key="8">
    <source>
        <dbReference type="Proteomes" id="UP000014975"/>
    </source>
</evidence>
<dbReference type="eggNOG" id="COG0144">
    <property type="taxonomic scope" value="Bacteria"/>
</dbReference>
<feature type="binding site" evidence="5">
    <location>
        <position position="338"/>
    </location>
    <ligand>
        <name>S-adenosyl-L-methionine</name>
        <dbReference type="ChEBI" id="CHEBI:59789"/>
    </ligand>
</feature>
<keyword evidence="1 5" id="KW-0489">Methyltransferase</keyword>
<name>S7TCU3_9BACT</name>
<evidence type="ECO:0000256" key="1">
    <source>
        <dbReference type="ARBA" id="ARBA00022603"/>
    </source>
</evidence>
<dbReference type="EMBL" id="ATHI01000010">
    <property type="protein sequence ID" value="EPR34481.1"/>
    <property type="molecule type" value="Genomic_DNA"/>
</dbReference>
<dbReference type="eggNOG" id="COG0781">
    <property type="taxonomic scope" value="Bacteria"/>
</dbReference>
<dbReference type="InterPro" id="IPR054728">
    <property type="entry name" value="RsmB-like_ferredoxin"/>
</dbReference>
<dbReference type="Proteomes" id="UP000014975">
    <property type="component" value="Unassembled WGS sequence"/>
</dbReference>
<dbReference type="InterPro" id="IPR006027">
    <property type="entry name" value="NusB_RsmB_TIM44"/>
</dbReference>
<sequence length="438" mass="47637">MAAPRIPPARAAALHVLRACLREGQDLQPALDETVRGLSLDQRDAALAAELCYGSLRLLARLDAMCDAFLKAPGKIPARLRDALRVAAYELHFCDRVPDYAAVDWAVTFARSVFGNGLGGLTNAVLRNVARLGAQAHDPAFYRQDAASHAAFLARFWSCPEWIVSLWLTQYGEEGALDYLKAQAAPAPLGLRVNARREGHAALCDELAARPGLLLRDDFCLAFAPGSLPLREIETHLAQGRLSRQSAAAQAAMHGLDCLEWESGGDSAIWDACAGRGGKTLLLAEQGRAPLLASDVSLRRIAALPGECRRLGLPRIPALLCQAEEPPLRGWRGTILLDAPCSGLGVLSRRPDSKWKRTPAECAGLARLQRHILESALDLVDSGGRVVYLTCTLNRKENQDVVHALLRQRPDVREEIAYVTPPDGPFGEFFFGVTLRKD</sequence>
<dbReference type="InterPro" id="IPR035926">
    <property type="entry name" value="NusB-like_sf"/>
</dbReference>
<dbReference type="PROSITE" id="PS51686">
    <property type="entry name" value="SAM_MT_RSMB_NOP"/>
    <property type="match status" value="1"/>
</dbReference>
<dbReference type="STRING" id="1121439.dsat_2763"/>
<accession>S7TCU3</accession>
<dbReference type="Gene3D" id="1.10.940.10">
    <property type="entry name" value="NusB-like"/>
    <property type="match status" value="1"/>
</dbReference>
<dbReference type="InterPro" id="IPR023267">
    <property type="entry name" value="RCMT"/>
</dbReference>
<dbReference type="Pfam" id="PF01029">
    <property type="entry name" value="NusB"/>
    <property type="match status" value="1"/>
</dbReference>
<dbReference type="GO" id="GO:0003723">
    <property type="term" value="F:RNA binding"/>
    <property type="evidence" value="ECO:0007669"/>
    <property type="project" value="UniProtKB-UniRule"/>
</dbReference>
<comment type="caution">
    <text evidence="5">Lacks conserved residue(s) required for the propagation of feature annotation.</text>
</comment>
<evidence type="ECO:0000313" key="7">
    <source>
        <dbReference type="EMBL" id="EPR34481.1"/>
    </source>
</evidence>
<evidence type="ECO:0000256" key="5">
    <source>
        <dbReference type="PROSITE-ProRule" id="PRU01023"/>
    </source>
</evidence>
<dbReference type="PRINTS" id="PR02008">
    <property type="entry name" value="RCMTFAMILY"/>
</dbReference>
<feature type="binding site" evidence="5">
    <location>
        <position position="295"/>
    </location>
    <ligand>
        <name>S-adenosyl-L-methionine</name>
        <dbReference type="ChEBI" id="CHEBI:59789"/>
    </ligand>
</feature>
<evidence type="ECO:0000259" key="6">
    <source>
        <dbReference type="PROSITE" id="PS51686"/>
    </source>
</evidence>
<comment type="similarity">
    <text evidence="5">Belongs to the class I-like SAM-binding methyltransferase superfamily. RsmB/NOP family.</text>
</comment>
<evidence type="ECO:0000256" key="4">
    <source>
        <dbReference type="ARBA" id="ARBA00022884"/>
    </source>
</evidence>
<dbReference type="Pfam" id="PF01189">
    <property type="entry name" value="Methyltr_RsmB-F"/>
    <property type="match status" value="1"/>
</dbReference>
<dbReference type="PANTHER" id="PTHR22807">
    <property type="entry name" value="NOP2 YEAST -RELATED NOL1/NOP2/FMU SUN DOMAIN-CONTAINING"/>
    <property type="match status" value="1"/>
</dbReference>
<dbReference type="RefSeq" id="WP_020886647.1">
    <property type="nucleotide sequence ID" value="NZ_ATHI01000010.1"/>
</dbReference>
<feature type="active site" description="Nucleophile" evidence="5">
    <location>
        <position position="391"/>
    </location>
</feature>
<dbReference type="SUPFAM" id="SSF48013">
    <property type="entry name" value="NusB-like"/>
    <property type="match status" value="1"/>
</dbReference>
<organism evidence="7 8">
    <name type="scientific">Alkalidesulfovibrio alkalitolerans DSM 16529</name>
    <dbReference type="NCBI Taxonomy" id="1121439"/>
    <lineage>
        <taxon>Bacteria</taxon>
        <taxon>Pseudomonadati</taxon>
        <taxon>Thermodesulfobacteriota</taxon>
        <taxon>Desulfovibrionia</taxon>
        <taxon>Desulfovibrionales</taxon>
        <taxon>Desulfovibrionaceae</taxon>
        <taxon>Alkalidesulfovibrio</taxon>
    </lineage>
</organism>
<dbReference type="GO" id="GO:0008173">
    <property type="term" value="F:RNA methyltransferase activity"/>
    <property type="evidence" value="ECO:0007669"/>
    <property type="project" value="InterPro"/>
</dbReference>
<dbReference type="PANTHER" id="PTHR22807:SF53">
    <property type="entry name" value="RIBOSOMAL RNA SMALL SUBUNIT METHYLTRANSFERASE B-RELATED"/>
    <property type="match status" value="1"/>
</dbReference>
<keyword evidence="3 5" id="KW-0949">S-adenosyl-L-methionine</keyword>
<dbReference type="InterPro" id="IPR029063">
    <property type="entry name" value="SAM-dependent_MTases_sf"/>
</dbReference>
<evidence type="ECO:0000256" key="2">
    <source>
        <dbReference type="ARBA" id="ARBA00022679"/>
    </source>
</evidence>
<dbReference type="GO" id="GO:0001510">
    <property type="term" value="P:RNA methylation"/>
    <property type="evidence" value="ECO:0007669"/>
    <property type="project" value="InterPro"/>
</dbReference>
<comment type="caution">
    <text evidence="7">The sequence shown here is derived from an EMBL/GenBank/DDBJ whole genome shotgun (WGS) entry which is preliminary data.</text>
</comment>
<dbReference type="Gene3D" id="3.40.50.150">
    <property type="entry name" value="Vaccinia Virus protein VP39"/>
    <property type="match status" value="1"/>
</dbReference>
<keyword evidence="2 5" id="KW-0808">Transferase</keyword>
<dbReference type="InterPro" id="IPR001678">
    <property type="entry name" value="MeTrfase_RsmB-F_NOP2_dom"/>
</dbReference>
<evidence type="ECO:0000256" key="3">
    <source>
        <dbReference type="ARBA" id="ARBA00022691"/>
    </source>
</evidence>
<dbReference type="GO" id="GO:0006355">
    <property type="term" value="P:regulation of DNA-templated transcription"/>
    <property type="evidence" value="ECO:0007669"/>
    <property type="project" value="InterPro"/>
</dbReference>
<dbReference type="OrthoDB" id="9810297at2"/>
<feature type="domain" description="SAM-dependent MTase RsmB/NOP-type" evidence="6">
    <location>
        <begin position="179"/>
        <end position="438"/>
    </location>
</feature>
<dbReference type="Pfam" id="PF22458">
    <property type="entry name" value="RsmF-B_ferredox"/>
    <property type="match status" value="1"/>
</dbReference>